<comment type="subcellular location">
    <subcellularLocation>
        <location evidence="1">Nucleus</location>
    </subcellularLocation>
</comment>
<evidence type="ECO:0000256" key="1">
    <source>
        <dbReference type="ARBA" id="ARBA00004123"/>
    </source>
</evidence>
<dbReference type="AlphaFoldDB" id="A0A0D2BCT9"/>
<dbReference type="PROSITE" id="PS00598">
    <property type="entry name" value="CHROMO_1"/>
    <property type="match status" value="1"/>
</dbReference>
<organism evidence="6 7">
    <name type="scientific">Exophiala spinifera</name>
    <dbReference type="NCBI Taxonomy" id="91928"/>
    <lineage>
        <taxon>Eukaryota</taxon>
        <taxon>Fungi</taxon>
        <taxon>Dikarya</taxon>
        <taxon>Ascomycota</taxon>
        <taxon>Pezizomycotina</taxon>
        <taxon>Eurotiomycetes</taxon>
        <taxon>Chaetothyriomycetidae</taxon>
        <taxon>Chaetothyriales</taxon>
        <taxon>Herpotrichiellaceae</taxon>
        <taxon>Exophiala</taxon>
    </lineage>
</organism>
<name>A0A0D2BCT9_9EURO</name>
<dbReference type="Gene3D" id="2.40.50.40">
    <property type="match status" value="2"/>
</dbReference>
<dbReference type="EMBL" id="KN847495">
    <property type="protein sequence ID" value="KIW16430.1"/>
    <property type="molecule type" value="Genomic_DNA"/>
</dbReference>
<dbReference type="CDD" id="cd00024">
    <property type="entry name" value="CD_CSD"/>
    <property type="match status" value="1"/>
</dbReference>
<dbReference type="GO" id="GO:0005634">
    <property type="term" value="C:nucleus"/>
    <property type="evidence" value="ECO:0007669"/>
    <property type="project" value="UniProtKB-SubCell"/>
</dbReference>
<evidence type="ECO:0000256" key="4">
    <source>
        <dbReference type="SAM" id="MobiDB-lite"/>
    </source>
</evidence>
<dbReference type="PRINTS" id="PR00504">
    <property type="entry name" value="CHROMODOMAIN"/>
</dbReference>
<dbReference type="SUPFAM" id="SSF54160">
    <property type="entry name" value="Chromo domain-like"/>
    <property type="match status" value="2"/>
</dbReference>
<dbReference type="PANTHER" id="PTHR22812">
    <property type="entry name" value="CHROMOBOX PROTEIN"/>
    <property type="match status" value="1"/>
</dbReference>
<protein>
    <recommendedName>
        <fullName evidence="5">Chromo domain-containing protein</fullName>
    </recommendedName>
</protein>
<evidence type="ECO:0000256" key="3">
    <source>
        <dbReference type="ARBA" id="ARBA00023242"/>
    </source>
</evidence>
<feature type="compositionally biased region" description="Polar residues" evidence="4">
    <location>
        <begin position="162"/>
        <end position="171"/>
    </location>
</feature>
<keyword evidence="7" id="KW-1185">Reference proteome</keyword>
<reference evidence="6 7" key="1">
    <citation type="submission" date="2015-01" db="EMBL/GenBank/DDBJ databases">
        <title>The Genome Sequence of Exophiala spinifera CBS89968.</title>
        <authorList>
            <consortium name="The Broad Institute Genomics Platform"/>
            <person name="Cuomo C."/>
            <person name="de Hoog S."/>
            <person name="Gorbushina A."/>
            <person name="Stielow B."/>
            <person name="Teixiera M."/>
            <person name="Abouelleil A."/>
            <person name="Chapman S.B."/>
            <person name="Priest M."/>
            <person name="Young S.K."/>
            <person name="Wortman J."/>
            <person name="Nusbaum C."/>
            <person name="Birren B."/>
        </authorList>
    </citation>
    <scope>NUCLEOTIDE SEQUENCE [LARGE SCALE GENOMIC DNA]</scope>
    <source>
        <strain evidence="6 7">CBS 89968</strain>
    </source>
</reference>
<dbReference type="InterPro" id="IPR000953">
    <property type="entry name" value="Chromo/chromo_shadow_dom"/>
</dbReference>
<dbReference type="SMART" id="SM00298">
    <property type="entry name" value="CHROMO"/>
    <property type="match status" value="1"/>
</dbReference>
<dbReference type="InterPro" id="IPR023780">
    <property type="entry name" value="Chromo_domain"/>
</dbReference>
<dbReference type="GeneID" id="27333565"/>
<accession>A0A0D2BCT9</accession>
<dbReference type="InterPro" id="IPR017984">
    <property type="entry name" value="Chromo_dom_subgr"/>
</dbReference>
<dbReference type="InterPro" id="IPR051219">
    <property type="entry name" value="Heterochromatin_chromo-domain"/>
</dbReference>
<evidence type="ECO:0000256" key="2">
    <source>
        <dbReference type="ARBA" id="ARBA00011353"/>
    </source>
</evidence>
<evidence type="ECO:0000313" key="6">
    <source>
        <dbReference type="EMBL" id="KIW16430.1"/>
    </source>
</evidence>
<feature type="compositionally biased region" description="Acidic residues" evidence="4">
    <location>
        <begin position="64"/>
        <end position="75"/>
    </location>
</feature>
<dbReference type="Pfam" id="PF00385">
    <property type="entry name" value="Chromo"/>
    <property type="match status" value="1"/>
</dbReference>
<dbReference type="GO" id="GO:0006338">
    <property type="term" value="P:chromatin remodeling"/>
    <property type="evidence" value="ECO:0007669"/>
    <property type="project" value="UniProtKB-ARBA"/>
</dbReference>
<dbReference type="PROSITE" id="PS50013">
    <property type="entry name" value="CHROMO_2"/>
    <property type="match status" value="1"/>
</dbReference>
<dbReference type="Proteomes" id="UP000053328">
    <property type="component" value="Unassembled WGS sequence"/>
</dbReference>
<dbReference type="SMART" id="SM00300">
    <property type="entry name" value="ChSh"/>
    <property type="match status" value="1"/>
</dbReference>
<dbReference type="VEuPathDB" id="FungiDB:PV08_06482"/>
<keyword evidence="3" id="KW-0539">Nucleus</keyword>
<dbReference type="GO" id="GO:0000792">
    <property type="term" value="C:heterochromatin"/>
    <property type="evidence" value="ECO:0007669"/>
    <property type="project" value="UniProtKB-ARBA"/>
</dbReference>
<dbReference type="RefSeq" id="XP_016236646.1">
    <property type="nucleotide sequence ID" value="XM_016380819.1"/>
</dbReference>
<feature type="region of interest" description="Disordered" evidence="4">
    <location>
        <begin position="125"/>
        <end position="182"/>
    </location>
</feature>
<dbReference type="Pfam" id="PF01393">
    <property type="entry name" value="Chromo_shadow"/>
    <property type="match status" value="1"/>
</dbReference>
<feature type="region of interest" description="Disordered" evidence="4">
    <location>
        <begin position="1"/>
        <end position="78"/>
    </location>
</feature>
<comment type="subunit">
    <text evidence="2">Component of the NuA4 histone acetyltransferase complex.</text>
</comment>
<feature type="domain" description="Chromo" evidence="5">
    <location>
        <begin position="75"/>
        <end position="125"/>
    </location>
</feature>
<proteinExistence type="predicted"/>
<gene>
    <name evidence="6" type="ORF">PV08_06482</name>
</gene>
<sequence length="251" mass="28022">MRSTHGLTKPSEDNFSDAGSGAGDITHGTPPTDKASKNQLNGTLRDEVEKGSSRAQSEGSEGSETSDDDEGEDLYVVEGIQGHRTRKGIVEYLIKWVGYDEAENTWEPQENLLPHARKVLQDYHDTIGGAPSANTVKRTKSKQALKSEASQDQPQRKKQKRSSASNEQDWTPSGKDWEPQVDKIDTVERNASGTLMAYILFKNGKKSKVTMDKVYQHCPRPMLRFYEAHLKFKQVPNLHLLHVLKLTSTAS</sequence>
<feature type="compositionally biased region" description="Polar residues" evidence="4">
    <location>
        <begin position="144"/>
        <end position="153"/>
    </location>
</feature>
<dbReference type="InterPro" id="IPR016197">
    <property type="entry name" value="Chromo-like_dom_sf"/>
</dbReference>
<dbReference type="HOGENOM" id="CLU_045874_0_1_1"/>
<evidence type="ECO:0000313" key="7">
    <source>
        <dbReference type="Proteomes" id="UP000053328"/>
    </source>
</evidence>
<dbReference type="InterPro" id="IPR008251">
    <property type="entry name" value="Chromo_shadow_dom"/>
</dbReference>
<dbReference type="OrthoDB" id="433924at2759"/>
<dbReference type="InterPro" id="IPR023779">
    <property type="entry name" value="Chromodomain_CS"/>
</dbReference>
<dbReference type="STRING" id="91928.A0A0D2BCT9"/>
<evidence type="ECO:0000259" key="5">
    <source>
        <dbReference type="PROSITE" id="PS50013"/>
    </source>
</evidence>